<evidence type="ECO:0000256" key="4">
    <source>
        <dbReference type="ARBA" id="ARBA00022692"/>
    </source>
</evidence>
<evidence type="ECO:0000313" key="11">
    <source>
        <dbReference type="EMBL" id="BAM79837.1"/>
    </source>
</evidence>
<name>M1VBS6_CYAM1</name>
<dbReference type="GO" id="GO:0016020">
    <property type="term" value="C:membrane"/>
    <property type="evidence" value="ECO:0007669"/>
    <property type="project" value="UniProtKB-SubCell"/>
</dbReference>
<evidence type="ECO:0000256" key="10">
    <source>
        <dbReference type="SAM" id="MobiDB-lite"/>
    </source>
</evidence>
<dbReference type="AlphaFoldDB" id="M1VBS6"/>
<dbReference type="PROSITE" id="PS50920">
    <property type="entry name" value="SOLCAR"/>
    <property type="match status" value="3"/>
</dbReference>
<evidence type="ECO:0000256" key="1">
    <source>
        <dbReference type="ARBA" id="ARBA00004141"/>
    </source>
</evidence>
<dbReference type="Pfam" id="PF00153">
    <property type="entry name" value="Mito_carr"/>
    <property type="match status" value="3"/>
</dbReference>
<keyword evidence="7 8" id="KW-0472">Membrane</keyword>
<evidence type="ECO:0000256" key="7">
    <source>
        <dbReference type="ARBA" id="ARBA00023136"/>
    </source>
</evidence>
<dbReference type="InterPro" id="IPR023395">
    <property type="entry name" value="MCP_dom_sf"/>
</dbReference>
<reference evidence="11 12" key="2">
    <citation type="journal article" date="2007" name="BMC Biol.">
        <title>A 100%-complete sequence reveals unusually simple genomic features in the hot-spring red alga Cyanidioschyzon merolae.</title>
        <authorList>
            <person name="Nozaki H."/>
            <person name="Takano H."/>
            <person name="Misumi O."/>
            <person name="Terasawa K."/>
            <person name="Matsuzaki M."/>
            <person name="Maruyama S."/>
            <person name="Nishida K."/>
            <person name="Yagisawa F."/>
            <person name="Yoshida Y."/>
            <person name="Fujiwara T."/>
            <person name="Takio S."/>
            <person name="Tamura K."/>
            <person name="Chung S.J."/>
            <person name="Nakamura S."/>
            <person name="Kuroiwa H."/>
            <person name="Tanaka K."/>
            <person name="Sato N."/>
            <person name="Kuroiwa T."/>
        </authorList>
    </citation>
    <scope>NUCLEOTIDE SEQUENCE [LARGE SCALE GENOMIC DNA]</scope>
    <source>
        <strain evidence="11 12">10D</strain>
    </source>
</reference>
<dbReference type="OMA" id="TTRFGAY"/>
<dbReference type="RefSeq" id="XP_005536123.1">
    <property type="nucleotide sequence ID" value="XM_005536066.1"/>
</dbReference>
<comment type="subcellular location">
    <subcellularLocation>
        <location evidence="1">Membrane</location>
        <topology evidence="1">Multi-pass membrane protein</topology>
    </subcellularLocation>
</comment>
<keyword evidence="3 9" id="KW-0813">Transport</keyword>
<dbReference type="HOGENOM" id="CLU_015166_14_2_1"/>
<sequence length="358" mass="38680">MQSTVPSTKAPEASNGTVARQSTEAVHQQRSKPGLFAQLAVGSLAAGTATCVSAPFDLIKARLQLQRLDSSEHSDASTVEAHRATKRYRGMLHAGYRIIREEGPLALWSGLEAAFWRALTYSGVRLGLYQPIRDWYAGVFERRLRYTSADAGSVPEASSVPSAPVLVKLAAGATSGALGALVGTPFEAAKVRMQSGRYPCRNTWQVLQEMAAEGRAHAGSSRFGVIWGLWNGASATAVRAATITATQVGLYDVVKTKIADISGWPATDTRVFLSSAMMAGFFSTTSSSAFDVIKTTQQGSRRGAYRGMLDCAVQIWRKEGAFAFLKGWVPAYVRLGPHTMITLWVYEFARRVLGYTAL</sequence>
<feature type="repeat" description="Solcar" evidence="8">
    <location>
        <begin position="163"/>
        <end position="257"/>
    </location>
</feature>
<feature type="compositionally biased region" description="Polar residues" evidence="10">
    <location>
        <begin position="14"/>
        <end position="27"/>
    </location>
</feature>
<dbReference type="OrthoDB" id="756301at2759"/>
<dbReference type="EMBL" id="AP006490">
    <property type="protein sequence ID" value="BAM79837.1"/>
    <property type="molecule type" value="Genomic_DNA"/>
</dbReference>
<dbReference type="Gene3D" id="1.50.40.10">
    <property type="entry name" value="Mitochondrial carrier domain"/>
    <property type="match status" value="1"/>
</dbReference>
<keyword evidence="5" id="KW-0677">Repeat</keyword>
<evidence type="ECO:0000313" key="12">
    <source>
        <dbReference type="Proteomes" id="UP000007014"/>
    </source>
</evidence>
<dbReference type="SUPFAM" id="SSF103506">
    <property type="entry name" value="Mitochondrial carrier"/>
    <property type="match status" value="1"/>
</dbReference>
<dbReference type="InterPro" id="IPR018108">
    <property type="entry name" value="MCP_transmembrane"/>
</dbReference>
<evidence type="ECO:0000256" key="5">
    <source>
        <dbReference type="ARBA" id="ARBA00022737"/>
    </source>
</evidence>
<dbReference type="eggNOG" id="KOG0759">
    <property type="taxonomic scope" value="Eukaryota"/>
</dbReference>
<keyword evidence="6" id="KW-1133">Transmembrane helix</keyword>
<evidence type="ECO:0000256" key="8">
    <source>
        <dbReference type="PROSITE-ProRule" id="PRU00282"/>
    </source>
</evidence>
<keyword evidence="4 8" id="KW-0812">Transmembrane</keyword>
<evidence type="ECO:0000256" key="6">
    <source>
        <dbReference type="ARBA" id="ARBA00022989"/>
    </source>
</evidence>
<dbReference type="PANTHER" id="PTHR45618">
    <property type="entry name" value="MITOCHONDRIAL DICARBOXYLATE CARRIER-RELATED"/>
    <property type="match status" value="1"/>
</dbReference>
<dbReference type="KEGG" id="cme:CYME_CMH173C"/>
<feature type="repeat" description="Solcar" evidence="8">
    <location>
        <begin position="267"/>
        <end position="352"/>
    </location>
</feature>
<gene>
    <name evidence="11" type="ORF">CYME_CMH173C</name>
</gene>
<reference evidence="11 12" key="1">
    <citation type="journal article" date="2004" name="Nature">
        <title>Genome sequence of the ultrasmall unicellular red alga Cyanidioschyzon merolae 10D.</title>
        <authorList>
            <person name="Matsuzaki M."/>
            <person name="Misumi O."/>
            <person name="Shin-i T."/>
            <person name="Maruyama S."/>
            <person name="Takahara M."/>
            <person name="Miyagishima S."/>
            <person name="Mori T."/>
            <person name="Nishida K."/>
            <person name="Yagisawa F."/>
            <person name="Nishida K."/>
            <person name="Yoshida Y."/>
            <person name="Nishimura Y."/>
            <person name="Nakao S."/>
            <person name="Kobayashi T."/>
            <person name="Momoyama Y."/>
            <person name="Higashiyama T."/>
            <person name="Minoda A."/>
            <person name="Sano M."/>
            <person name="Nomoto H."/>
            <person name="Oishi K."/>
            <person name="Hayashi H."/>
            <person name="Ohta F."/>
            <person name="Nishizaka S."/>
            <person name="Haga S."/>
            <person name="Miura S."/>
            <person name="Morishita T."/>
            <person name="Kabeya Y."/>
            <person name="Terasawa K."/>
            <person name="Suzuki Y."/>
            <person name="Ishii Y."/>
            <person name="Asakawa S."/>
            <person name="Takano H."/>
            <person name="Ohta N."/>
            <person name="Kuroiwa H."/>
            <person name="Tanaka K."/>
            <person name="Shimizu N."/>
            <person name="Sugano S."/>
            <person name="Sato N."/>
            <person name="Nozaki H."/>
            <person name="Ogasawara N."/>
            <person name="Kohara Y."/>
            <person name="Kuroiwa T."/>
        </authorList>
    </citation>
    <scope>NUCLEOTIDE SEQUENCE [LARGE SCALE GENOMIC DNA]</scope>
    <source>
        <strain evidence="11 12">10D</strain>
    </source>
</reference>
<accession>M1VBS6</accession>
<feature type="repeat" description="Solcar" evidence="8">
    <location>
        <begin position="33"/>
        <end position="135"/>
    </location>
</feature>
<evidence type="ECO:0000256" key="2">
    <source>
        <dbReference type="ARBA" id="ARBA00006375"/>
    </source>
</evidence>
<dbReference type="Proteomes" id="UP000007014">
    <property type="component" value="Chromosome 8"/>
</dbReference>
<dbReference type="Gramene" id="CMH173CT">
    <property type="protein sequence ID" value="CMH173CT"/>
    <property type="gene ID" value="CMH173C"/>
</dbReference>
<proteinExistence type="inferred from homology"/>
<dbReference type="GeneID" id="16993498"/>
<evidence type="ECO:0000256" key="9">
    <source>
        <dbReference type="RuleBase" id="RU000488"/>
    </source>
</evidence>
<protein>
    <submittedName>
        <fullName evidence="11">Similar to mitochondrial uncoupling protein</fullName>
    </submittedName>
</protein>
<comment type="similarity">
    <text evidence="2 9">Belongs to the mitochondrial carrier (TC 2.A.29) family.</text>
</comment>
<keyword evidence="12" id="KW-1185">Reference proteome</keyword>
<feature type="region of interest" description="Disordered" evidence="10">
    <location>
        <begin position="1"/>
        <end position="27"/>
    </location>
</feature>
<organism evidence="11 12">
    <name type="scientific">Cyanidioschyzon merolae (strain NIES-3377 / 10D)</name>
    <name type="common">Unicellular red alga</name>
    <dbReference type="NCBI Taxonomy" id="280699"/>
    <lineage>
        <taxon>Eukaryota</taxon>
        <taxon>Rhodophyta</taxon>
        <taxon>Bangiophyceae</taxon>
        <taxon>Cyanidiales</taxon>
        <taxon>Cyanidiaceae</taxon>
        <taxon>Cyanidioschyzon</taxon>
    </lineage>
</organism>
<dbReference type="InterPro" id="IPR050391">
    <property type="entry name" value="Mito_Metabolite_Transporter"/>
</dbReference>
<evidence type="ECO:0000256" key="3">
    <source>
        <dbReference type="ARBA" id="ARBA00022448"/>
    </source>
</evidence>